<dbReference type="GO" id="GO:0000981">
    <property type="term" value="F:DNA-binding transcription factor activity, RNA polymerase II-specific"/>
    <property type="evidence" value="ECO:0007669"/>
    <property type="project" value="TreeGrafter"/>
</dbReference>
<dbReference type="FunFam" id="3.30.160.60:FF:000534">
    <property type="entry name" value="zinc finger protein 674"/>
    <property type="match status" value="1"/>
</dbReference>
<dbReference type="Pfam" id="PF00096">
    <property type="entry name" value="zf-C2H2"/>
    <property type="match status" value="3"/>
</dbReference>
<keyword evidence="2" id="KW-0677">Repeat</keyword>
<reference evidence="7" key="1">
    <citation type="submission" date="2017-02" db="UniProtKB">
        <authorList>
            <consortium name="WormBaseParasite"/>
        </authorList>
    </citation>
    <scope>IDENTIFICATION</scope>
</reference>
<feature type="domain" description="C2H2-type" evidence="6">
    <location>
        <begin position="147"/>
        <end position="174"/>
    </location>
</feature>
<dbReference type="InterPro" id="IPR036236">
    <property type="entry name" value="Znf_C2H2_sf"/>
</dbReference>
<evidence type="ECO:0000256" key="2">
    <source>
        <dbReference type="ARBA" id="ARBA00022737"/>
    </source>
</evidence>
<dbReference type="Gene3D" id="3.30.160.60">
    <property type="entry name" value="Classic Zinc Finger"/>
    <property type="match status" value="3"/>
</dbReference>
<dbReference type="AlphaFoldDB" id="A0A0R3T3G5"/>
<evidence type="ECO:0000313" key="7">
    <source>
        <dbReference type="WBParaSite" id="HNAJ_0000154701-mRNA-1"/>
    </source>
</evidence>
<dbReference type="InterPro" id="IPR013087">
    <property type="entry name" value="Znf_C2H2_type"/>
</dbReference>
<evidence type="ECO:0000256" key="1">
    <source>
        <dbReference type="ARBA" id="ARBA00022723"/>
    </source>
</evidence>
<dbReference type="PROSITE" id="PS50157">
    <property type="entry name" value="ZINC_FINGER_C2H2_2"/>
    <property type="match status" value="3"/>
</dbReference>
<dbReference type="GO" id="GO:0005634">
    <property type="term" value="C:nucleus"/>
    <property type="evidence" value="ECO:0007669"/>
    <property type="project" value="TreeGrafter"/>
</dbReference>
<sequence length="241" mass="28473">LTNSPVDYFYCLSCNFRSENRNEFEIDFQALHEQNMNSTTSLGMPVCKILFPLLDLNETYDDTFPSKPVIHILFIFLAPLNKFNSILDNDLPTKHGPLDVVDESIAKMSKEITNKEKRLSCDKCKMKFRYPSQLETHKRRHSGEKPFECESCGNQFIRKSELNSHKLVHTDERPHECRKCGKKFKRQSDLSQHMRTHTFKHTHHLTRYLRSHSEERLTSIQNKYNLTVRMRSYTGEKNIQM</sequence>
<name>A0A0R3T3G5_RODNA</name>
<feature type="domain" description="C2H2-type" evidence="6">
    <location>
        <begin position="175"/>
        <end position="202"/>
    </location>
</feature>
<dbReference type="PROSITE" id="PS00028">
    <property type="entry name" value="ZINC_FINGER_C2H2_1"/>
    <property type="match status" value="3"/>
</dbReference>
<proteinExistence type="predicted"/>
<dbReference type="FunFam" id="3.30.160.60:FF:000624">
    <property type="entry name" value="zinc finger protein 697"/>
    <property type="match status" value="1"/>
</dbReference>
<protein>
    <submittedName>
        <fullName evidence="7">Protein krueppel</fullName>
    </submittedName>
</protein>
<dbReference type="WBParaSite" id="HNAJ_0000154701-mRNA-1">
    <property type="protein sequence ID" value="HNAJ_0000154701-mRNA-1"/>
    <property type="gene ID" value="HNAJ_0000154701"/>
</dbReference>
<organism evidence="7">
    <name type="scientific">Rodentolepis nana</name>
    <name type="common">Dwarf tapeworm</name>
    <name type="synonym">Hymenolepis nana</name>
    <dbReference type="NCBI Taxonomy" id="102285"/>
    <lineage>
        <taxon>Eukaryota</taxon>
        <taxon>Metazoa</taxon>
        <taxon>Spiralia</taxon>
        <taxon>Lophotrochozoa</taxon>
        <taxon>Platyhelminthes</taxon>
        <taxon>Cestoda</taxon>
        <taxon>Eucestoda</taxon>
        <taxon>Cyclophyllidea</taxon>
        <taxon>Hymenolepididae</taxon>
        <taxon>Rodentolepis</taxon>
    </lineage>
</organism>
<dbReference type="PANTHER" id="PTHR24408">
    <property type="entry name" value="ZINC FINGER PROTEIN"/>
    <property type="match status" value="1"/>
</dbReference>
<dbReference type="GO" id="GO:0008270">
    <property type="term" value="F:zinc ion binding"/>
    <property type="evidence" value="ECO:0007669"/>
    <property type="project" value="UniProtKB-KW"/>
</dbReference>
<feature type="domain" description="C2H2-type" evidence="6">
    <location>
        <begin position="119"/>
        <end position="146"/>
    </location>
</feature>
<accession>A0A0R3T3G5</accession>
<evidence type="ECO:0000256" key="5">
    <source>
        <dbReference type="PROSITE-ProRule" id="PRU00042"/>
    </source>
</evidence>
<dbReference type="STRING" id="102285.A0A0R3T3G5"/>
<evidence type="ECO:0000256" key="3">
    <source>
        <dbReference type="ARBA" id="ARBA00022771"/>
    </source>
</evidence>
<evidence type="ECO:0000259" key="6">
    <source>
        <dbReference type="PROSITE" id="PS50157"/>
    </source>
</evidence>
<keyword evidence="4" id="KW-0862">Zinc</keyword>
<dbReference type="SUPFAM" id="SSF57667">
    <property type="entry name" value="beta-beta-alpha zinc fingers"/>
    <property type="match status" value="2"/>
</dbReference>
<evidence type="ECO:0000256" key="4">
    <source>
        <dbReference type="ARBA" id="ARBA00022833"/>
    </source>
</evidence>
<keyword evidence="1" id="KW-0479">Metal-binding</keyword>
<dbReference type="GO" id="GO:0043565">
    <property type="term" value="F:sequence-specific DNA binding"/>
    <property type="evidence" value="ECO:0007669"/>
    <property type="project" value="TreeGrafter"/>
</dbReference>
<dbReference type="SMART" id="SM00355">
    <property type="entry name" value="ZnF_C2H2"/>
    <property type="match status" value="3"/>
</dbReference>
<keyword evidence="3 5" id="KW-0863">Zinc-finger</keyword>
<dbReference type="PANTHER" id="PTHR24408:SF58">
    <property type="entry name" value="TRANSCRIPTION FACTOR (TFIIIA), PUTATIVE (AFU_ORTHOLOGUE AFUA_1G05150)-RELATED"/>
    <property type="match status" value="1"/>
</dbReference>